<dbReference type="RefSeq" id="WP_205722306.1">
    <property type="nucleotide sequence ID" value="NZ_CP070608.1"/>
</dbReference>
<keyword evidence="2" id="KW-0274">FAD</keyword>
<proteinExistence type="predicted"/>
<keyword evidence="5" id="KW-1185">Reference proteome</keyword>
<dbReference type="InterPro" id="IPR001041">
    <property type="entry name" value="2Fe-2S_ferredoxin-type"/>
</dbReference>
<dbReference type="EMBL" id="CP070608">
    <property type="protein sequence ID" value="QSE97798.1"/>
    <property type="molecule type" value="Genomic_DNA"/>
</dbReference>
<name>A0A974WG17_9BACT</name>
<protein>
    <submittedName>
        <fullName evidence="4">(2Fe-2S)-binding protein</fullName>
    </submittedName>
</protein>
<dbReference type="InterPro" id="IPR036010">
    <property type="entry name" value="2Fe-2S_ferredoxin-like_sf"/>
</dbReference>
<feature type="domain" description="2Fe-2S ferredoxin-type" evidence="3">
    <location>
        <begin position="1"/>
        <end position="100"/>
    </location>
</feature>
<keyword evidence="1" id="KW-0285">Flavoprotein</keyword>
<evidence type="ECO:0000313" key="4">
    <source>
        <dbReference type="EMBL" id="QSE97798.1"/>
    </source>
</evidence>
<accession>A0A974WG17</accession>
<dbReference type="AlphaFoldDB" id="A0A974WG17"/>
<dbReference type="GO" id="GO:0051536">
    <property type="term" value="F:iron-sulfur cluster binding"/>
    <property type="evidence" value="ECO:0007669"/>
    <property type="project" value="InterPro"/>
</dbReference>
<evidence type="ECO:0000256" key="1">
    <source>
        <dbReference type="ARBA" id="ARBA00022630"/>
    </source>
</evidence>
<dbReference type="Gene3D" id="3.10.20.30">
    <property type="match status" value="1"/>
</dbReference>
<dbReference type="Proteomes" id="UP000662783">
    <property type="component" value="Chromosome"/>
</dbReference>
<dbReference type="PROSITE" id="PS51085">
    <property type="entry name" value="2FE2S_FER_2"/>
    <property type="match status" value="1"/>
</dbReference>
<dbReference type="KEGG" id="fuv:JR347_01535"/>
<sequence length="109" mass="12365">MVKITISNLNNLTIKSNDTTKPVLSILQDNFVDWMHACGGKGRCTTCKFKVVKGGENLSSITDAEQKFANMNRLNLKSERLCCQVRLEKDEVEIEVPDESKLPHLDYTY</sequence>
<dbReference type="PANTHER" id="PTHR43644">
    <property type="entry name" value="NA(+)-TRANSLOCATING NADH-QUINONE REDUCTASE SUBUNIT"/>
    <property type="match status" value="1"/>
</dbReference>
<evidence type="ECO:0000256" key="2">
    <source>
        <dbReference type="ARBA" id="ARBA00022827"/>
    </source>
</evidence>
<dbReference type="Pfam" id="PF00111">
    <property type="entry name" value="Fer2"/>
    <property type="match status" value="1"/>
</dbReference>
<dbReference type="CDD" id="cd00207">
    <property type="entry name" value="fer2"/>
    <property type="match status" value="1"/>
</dbReference>
<dbReference type="PANTHER" id="PTHR43644:SF1">
    <property type="entry name" value="NAD(P)H-FLAVIN REDUCTASE"/>
    <property type="match status" value="1"/>
</dbReference>
<gene>
    <name evidence="4" type="ORF">JR347_01535</name>
</gene>
<dbReference type="SUPFAM" id="SSF54292">
    <property type="entry name" value="2Fe-2S ferredoxin-like"/>
    <property type="match status" value="1"/>
</dbReference>
<dbReference type="InterPro" id="IPR012675">
    <property type="entry name" value="Beta-grasp_dom_sf"/>
</dbReference>
<evidence type="ECO:0000259" key="3">
    <source>
        <dbReference type="PROSITE" id="PS51085"/>
    </source>
</evidence>
<organism evidence="4 5">
    <name type="scientific">Fulvivirga lutea</name>
    <dbReference type="NCBI Taxonomy" id="2810512"/>
    <lineage>
        <taxon>Bacteria</taxon>
        <taxon>Pseudomonadati</taxon>
        <taxon>Bacteroidota</taxon>
        <taxon>Cytophagia</taxon>
        <taxon>Cytophagales</taxon>
        <taxon>Fulvivirgaceae</taxon>
        <taxon>Fulvivirga</taxon>
    </lineage>
</organism>
<reference evidence="4" key="1">
    <citation type="submission" date="2021-02" db="EMBL/GenBank/DDBJ databases">
        <title>Fulvivirga sp. S481 isolated from sea water.</title>
        <authorList>
            <person name="Bae S.S."/>
            <person name="Baek K."/>
        </authorList>
    </citation>
    <scope>NUCLEOTIDE SEQUENCE</scope>
    <source>
        <strain evidence="4">S481</strain>
    </source>
</reference>
<evidence type="ECO:0000313" key="5">
    <source>
        <dbReference type="Proteomes" id="UP000662783"/>
    </source>
</evidence>